<dbReference type="GeneID" id="37289059"/>
<accession>A0A345EIC8</accession>
<dbReference type="AlphaFoldDB" id="A0A345EIC8"/>
<evidence type="ECO:0000259" key="1">
    <source>
        <dbReference type="PROSITE" id="PS51708"/>
    </source>
</evidence>
<proteinExistence type="predicted"/>
<dbReference type="RefSeq" id="WP_114606855.1">
    <property type="nucleotide sequence ID" value="NZ_CP031149.1"/>
</dbReference>
<feature type="domain" description="CHAD" evidence="1">
    <location>
        <begin position="8"/>
        <end position="282"/>
    </location>
</feature>
<dbReference type="SMART" id="SM00880">
    <property type="entry name" value="CHAD"/>
    <property type="match status" value="1"/>
</dbReference>
<evidence type="ECO:0000313" key="3">
    <source>
        <dbReference type="Proteomes" id="UP000252985"/>
    </source>
</evidence>
<name>A0A345EIC8_9EURY</name>
<dbReference type="InterPro" id="IPR007899">
    <property type="entry name" value="CHAD_dom"/>
</dbReference>
<dbReference type="Proteomes" id="UP000252985">
    <property type="component" value="Plasmid pCBA1112-02"/>
</dbReference>
<reference evidence="2 3" key="1">
    <citation type="submission" date="2018-07" db="EMBL/GenBank/DDBJ databases">
        <title>Genome sequences of Haloplanus sp. CBA1112.</title>
        <authorList>
            <person name="Kim Y.B."/>
            <person name="Roh S.W."/>
        </authorList>
    </citation>
    <scope>NUCLEOTIDE SEQUENCE [LARGE SCALE GENOMIC DNA]</scope>
    <source>
        <strain evidence="2 3">CBA1112</strain>
        <plasmid evidence="3">pcba1112-02</plasmid>
    </source>
</reference>
<keyword evidence="2" id="KW-0614">Plasmid</keyword>
<dbReference type="Pfam" id="PF05235">
    <property type="entry name" value="CHAD"/>
    <property type="match status" value="1"/>
</dbReference>
<dbReference type="PANTHER" id="PTHR39339">
    <property type="entry name" value="SLR1444 PROTEIN"/>
    <property type="match status" value="1"/>
</dbReference>
<protein>
    <submittedName>
        <fullName evidence="2">CHAD domain-containing protein</fullName>
    </submittedName>
</protein>
<dbReference type="Gene3D" id="1.40.20.10">
    <property type="entry name" value="CHAD domain"/>
    <property type="match status" value="1"/>
</dbReference>
<sequence length="302" mass="35406">MEYTLQPDEHVSDGIKRIVDGKIERGIDHIDEGDDVHETVHEVRKRCKEIRAAVRLVRPVLPTYKRENVHYRDAARRISDIRDAHAAIETFDDHLRPAVEARGALDDSTLADIRATLVDRRETMTAEQDLERRLAQVRADLVEGRDRVPNLPIATEGYDAVAGGLRKSYKRARNRMGEAYEEPEFERFHEWRKRIKYHRYHTRLLRRVWVGPMKRRRAELKQLSDIIGYENDLAEFEMVMHDEELFAPATREILNEILTAKRSEFHRQGRPLGERLFAEAPDRLIDRLGAYWTATHEYDPAP</sequence>
<evidence type="ECO:0000313" key="2">
    <source>
        <dbReference type="EMBL" id="AXG11950.1"/>
    </source>
</evidence>
<dbReference type="InterPro" id="IPR038186">
    <property type="entry name" value="CHAD_dom_sf"/>
</dbReference>
<organism evidence="2 3">
    <name type="scientific">Haloplanus rubicundus</name>
    <dbReference type="NCBI Taxonomy" id="1547898"/>
    <lineage>
        <taxon>Archaea</taxon>
        <taxon>Methanobacteriati</taxon>
        <taxon>Methanobacteriota</taxon>
        <taxon>Stenosarchaea group</taxon>
        <taxon>Halobacteria</taxon>
        <taxon>Halobacteriales</taxon>
        <taxon>Haloferacaceae</taxon>
        <taxon>Haloplanus</taxon>
    </lineage>
</organism>
<dbReference type="PANTHER" id="PTHR39339:SF1">
    <property type="entry name" value="CHAD DOMAIN-CONTAINING PROTEIN"/>
    <property type="match status" value="1"/>
</dbReference>
<geneLocation type="plasmid" evidence="3">
    <name>pcba1112-02</name>
</geneLocation>
<dbReference type="PROSITE" id="PS51708">
    <property type="entry name" value="CHAD"/>
    <property type="match status" value="1"/>
</dbReference>
<dbReference type="KEGG" id="haq:DU484_18735"/>
<gene>
    <name evidence="2" type="ORF">DU484_18735</name>
</gene>
<dbReference type="EMBL" id="CP031149">
    <property type="protein sequence ID" value="AXG11950.1"/>
    <property type="molecule type" value="Genomic_DNA"/>
</dbReference>